<comment type="pathway">
    <text evidence="3 14 15">Carbohydrate degradation; glycolysis; D-glyceraldehyde 3-phosphate and glycerone phosphate from D-glucose: step 3/4.</text>
</comment>
<feature type="binding site" description="in other chain" evidence="14">
    <location>
        <begin position="456"/>
        <end position="459"/>
    </location>
    <ligand>
        <name>substrate</name>
        <note>ligand shared between dimeric partners</note>
    </ligand>
</feature>
<evidence type="ECO:0000256" key="6">
    <source>
        <dbReference type="ARBA" id="ARBA00022679"/>
    </source>
</evidence>
<feature type="binding site" evidence="14">
    <location>
        <begin position="276"/>
        <end position="279"/>
    </location>
    <ligand>
        <name>ATP</name>
        <dbReference type="ChEBI" id="CHEBI:30616"/>
    </ligand>
</feature>
<dbReference type="OrthoDB" id="537915at2759"/>
<dbReference type="EC" id="2.7.1.11" evidence="14"/>
<feature type="binding site" description="in other chain" evidence="14">
    <location>
        <position position="897"/>
    </location>
    <ligand>
        <name>beta-D-fructose 2,6-bisphosphate</name>
        <dbReference type="ChEBI" id="CHEBI:58579"/>
        <note>allosteric activator; ligand shared between dimeric partners</note>
    </ligand>
</feature>
<comment type="function">
    <text evidence="14">Catalyzes the phosphorylation of D-fructose 6-phosphate to fructose 1,6-bisphosphate by ATP, the first committing step of glycolysis.</text>
</comment>
<dbReference type="GO" id="GO:0005945">
    <property type="term" value="C:6-phosphofructokinase complex"/>
    <property type="evidence" value="ECO:0007669"/>
    <property type="project" value="UniProtKB-ARBA"/>
</dbReference>
<feature type="binding site" description="in other chain" evidence="14">
    <location>
        <begin position="689"/>
        <end position="693"/>
    </location>
    <ligand>
        <name>beta-D-fructose 2,6-bisphosphate</name>
        <dbReference type="ChEBI" id="CHEBI:58579"/>
        <note>allosteric activator; ligand shared between dimeric partners</note>
    </ligand>
</feature>
<keyword evidence="12 14" id="KW-0324">Glycolysis</keyword>
<feature type="binding site" evidence="14">
    <location>
        <position position="727"/>
    </location>
    <ligand>
        <name>beta-D-fructose 2,6-bisphosphate</name>
        <dbReference type="ChEBI" id="CHEBI:58579"/>
        <note>allosteric activator; ligand shared between dimeric partners</note>
    </ligand>
</feature>
<dbReference type="FunFam" id="3.40.50.460:FF:000003">
    <property type="entry name" value="ATP-dependent 6-phosphofructokinase"/>
    <property type="match status" value="1"/>
</dbReference>
<dbReference type="Proteomes" id="UP000663829">
    <property type="component" value="Unassembled WGS sequence"/>
</dbReference>
<dbReference type="PANTHER" id="PTHR13697">
    <property type="entry name" value="PHOSPHOFRUCTOKINASE"/>
    <property type="match status" value="1"/>
</dbReference>
<feature type="domain" description="Phosphofructokinase" evidence="17">
    <location>
        <begin position="176"/>
        <end position="481"/>
    </location>
</feature>
<keyword evidence="5 14" id="KW-0021">Allosteric enzyme</keyword>
<gene>
    <name evidence="18" type="ORF">GPM918_LOCUS2339</name>
    <name evidence="19" type="ORF">SRO942_LOCUS2339</name>
</gene>
<feature type="binding site" description="in other chain" evidence="14">
    <location>
        <position position="790"/>
    </location>
    <ligand>
        <name>beta-D-fructose 2,6-bisphosphate</name>
        <dbReference type="ChEBI" id="CHEBI:58579"/>
        <note>allosteric activator; ligand shared between dimeric partners</note>
    </ligand>
</feature>
<keyword evidence="20" id="KW-1185">Reference proteome</keyword>
<keyword evidence="9 14" id="KW-0418">Kinase</keyword>
<evidence type="ECO:0000256" key="8">
    <source>
        <dbReference type="ARBA" id="ARBA00022741"/>
    </source>
</evidence>
<feature type="binding site" description="in other chain" evidence="14">
    <location>
        <begin position="322"/>
        <end position="324"/>
    </location>
    <ligand>
        <name>substrate</name>
        <note>ligand shared between dimeric partners</note>
    </ligand>
</feature>
<keyword evidence="6 14" id="KW-0808">Transferase</keyword>
<dbReference type="EMBL" id="CAJNOQ010000257">
    <property type="protein sequence ID" value="CAF0778688.1"/>
    <property type="molecule type" value="Genomic_DNA"/>
</dbReference>
<evidence type="ECO:0000256" key="10">
    <source>
        <dbReference type="ARBA" id="ARBA00022840"/>
    </source>
</evidence>
<dbReference type="FunFam" id="3.40.50.450:FF:000043">
    <property type="entry name" value="ATP-dependent 6-phosphofructokinase, platelet type"/>
    <property type="match status" value="1"/>
</dbReference>
<evidence type="ECO:0000256" key="16">
    <source>
        <dbReference type="SAM" id="MobiDB-lite"/>
    </source>
</evidence>
<organism evidence="18 20">
    <name type="scientific">Didymodactylos carnosus</name>
    <dbReference type="NCBI Taxonomy" id="1234261"/>
    <lineage>
        <taxon>Eukaryota</taxon>
        <taxon>Metazoa</taxon>
        <taxon>Spiralia</taxon>
        <taxon>Gnathifera</taxon>
        <taxon>Rotifera</taxon>
        <taxon>Eurotatoria</taxon>
        <taxon>Bdelloidea</taxon>
        <taxon>Philodinida</taxon>
        <taxon>Philodinidae</taxon>
        <taxon>Didymodactylos</taxon>
    </lineage>
</organism>
<comment type="catalytic activity">
    <reaction evidence="13 14 15">
        <text>beta-D-fructose 6-phosphate + ATP = beta-D-fructose 1,6-bisphosphate + ADP + H(+)</text>
        <dbReference type="Rhea" id="RHEA:16109"/>
        <dbReference type="ChEBI" id="CHEBI:15378"/>
        <dbReference type="ChEBI" id="CHEBI:30616"/>
        <dbReference type="ChEBI" id="CHEBI:32966"/>
        <dbReference type="ChEBI" id="CHEBI:57634"/>
        <dbReference type="ChEBI" id="CHEBI:456216"/>
        <dbReference type="EC" id="2.7.1.11"/>
    </reaction>
</comment>
<proteinExistence type="inferred from homology"/>
<evidence type="ECO:0000256" key="1">
    <source>
        <dbReference type="ARBA" id="ARBA00001946"/>
    </source>
</evidence>
<reference evidence="18" key="1">
    <citation type="submission" date="2021-02" db="EMBL/GenBank/DDBJ databases">
        <authorList>
            <person name="Nowell W R."/>
        </authorList>
    </citation>
    <scope>NUCLEOTIDE SEQUENCE</scope>
</reference>
<feature type="binding site" evidence="14">
    <location>
        <position position="816"/>
    </location>
    <ligand>
        <name>beta-D-fructose 2,6-bisphosphate</name>
        <dbReference type="ChEBI" id="CHEBI:58579"/>
        <note>allosteric activator; ligand shared between dimeric partners</note>
    </ligand>
</feature>
<evidence type="ECO:0000313" key="18">
    <source>
        <dbReference type="EMBL" id="CAF0778688.1"/>
    </source>
</evidence>
<feature type="region of interest" description="C-terminal regulatory PFK domain 2" evidence="14">
    <location>
        <begin position="562"/>
        <end position="935"/>
    </location>
</feature>
<feature type="binding site" description="in other chain" evidence="14">
    <location>
        <begin position="366"/>
        <end position="368"/>
    </location>
    <ligand>
        <name>substrate</name>
        <note>ligand shared between dimeric partners</note>
    </ligand>
</feature>
<dbReference type="NCBIfam" id="TIGR02478">
    <property type="entry name" value="6PF1K_euk"/>
    <property type="match status" value="1"/>
</dbReference>
<dbReference type="GO" id="GO:0048029">
    <property type="term" value="F:monosaccharide binding"/>
    <property type="evidence" value="ECO:0007669"/>
    <property type="project" value="TreeGrafter"/>
</dbReference>
<evidence type="ECO:0000256" key="7">
    <source>
        <dbReference type="ARBA" id="ARBA00022723"/>
    </source>
</evidence>
<evidence type="ECO:0000256" key="15">
    <source>
        <dbReference type="PIRNR" id="PIRNR000533"/>
    </source>
</evidence>
<evidence type="ECO:0000313" key="19">
    <source>
        <dbReference type="EMBL" id="CAF3561633.1"/>
    </source>
</evidence>
<dbReference type="HAMAP" id="MF_03184">
    <property type="entry name" value="Phosphofructokinase_I_E"/>
    <property type="match status" value="1"/>
</dbReference>
<dbReference type="GO" id="GO:0005524">
    <property type="term" value="F:ATP binding"/>
    <property type="evidence" value="ECO:0007669"/>
    <property type="project" value="UniProtKB-KW"/>
</dbReference>
<feature type="binding site" description="in other chain" evidence="14">
    <location>
        <position position="422"/>
    </location>
    <ligand>
        <name>substrate</name>
        <note>ligand shared between dimeric partners</note>
    </ligand>
</feature>
<dbReference type="EMBL" id="CAJOBC010000257">
    <property type="protein sequence ID" value="CAF3561633.1"/>
    <property type="molecule type" value="Genomic_DNA"/>
</dbReference>
<evidence type="ECO:0000256" key="2">
    <source>
        <dbReference type="ARBA" id="ARBA00004496"/>
    </source>
</evidence>
<dbReference type="PIRSF" id="PIRSF000533">
    <property type="entry name" value="ATP_PFK_euk"/>
    <property type="match status" value="1"/>
</dbReference>
<keyword evidence="4 14" id="KW-0963">Cytoplasm</keyword>
<comment type="subcellular location">
    <subcellularLocation>
        <location evidence="2 14">Cytoplasm</location>
    </subcellularLocation>
</comment>
<comment type="activity regulation">
    <text evidence="14">Allosterically activated by ADP, AMP, or fructose 2,6-bisphosphate, and allosterically inhibited by ATP or citrate.</text>
</comment>
<dbReference type="InterPro" id="IPR015912">
    <property type="entry name" value="Phosphofructokinase_CS"/>
</dbReference>
<feature type="binding site" description="in other chain" evidence="14">
    <location>
        <position position="631"/>
    </location>
    <ligand>
        <name>beta-D-fructose 2,6-bisphosphate</name>
        <dbReference type="ChEBI" id="CHEBI:58579"/>
        <note>allosteric activator; ligand shared between dimeric partners</note>
    </ligand>
</feature>
<comment type="similarity">
    <text evidence="14">Belongs to the phosphofructokinase type A (PFKA) family. ATP-dependent PFK group I subfamily. Eukaryotic two domain clade 'E' sub-subfamily.</text>
</comment>
<accession>A0A813R502</accession>
<evidence type="ECO:0000256" key="12">
    <source>
        <dbReference type="ARBA" id="ARBA00023152"/>
    </source>
</evidence>
<dbReference type="PROSITE" id="PS00433">
    <property type="entry name" value="PHOSPHOFRUCTOKINASE"/>
    <property type="match status" value="2"/>
</dbReference>
<dbReference type="InterPro" id="IPR000023">
    <property type="entry name" value="Phosphofructokinase_dom"/>
</dbReference>
<feature type="binding site" evidence="14">
    <location>
        <position position="450"/>
    </location>
    <ligand>
        <name>substrate</name>
        <note>ligand shared between dimeric partners</note>
    </ligand>
</feature>
<feature type="binding site" evidence="14">
    <location>
        <position position="359"/>
    </location>
    <ligand>
        <name>substrate</name>
        <note>ligand shared between dimeric partners</note>
    </ligand>
</feature>
<comment type="caution">
    <text evidence="18">The sequence shown here is derived from an EMBL/GenBank/DDBJ whole genome shotgun (WGS) entry which is preliminary data.</text>
</comment>
<dbReference type="GO" id="GO:0042802">
    <property type="term" value="F:identical protein binding"/>
    <property type="evidence" value="ECO:0007669"/>
    <property type="project" value="TreeGrafter"/>
</dbReference>
<feature type="active site" description="Proton acceptor" evidence="14">
    <location>
        <position position="324"/>
    </location>
</feature>
<feature type="binding site" evidence="14">
    <location>
        <begin position="246"/>
        <end position="247"/>
    </location>
    <ligand>
        <name>ATP</name>
        <dbReference type="ChEBI" id="CHEBI:30616"/>
    </ligand>
</feature>
<keyword evidence="7 14" id="KW-0479">Metal-binding</keyword>
<keyword evidence="8 14" id="KW-0547">Nucleotide-binding</keyword>
<feature type="region of interest" description="N-terminal catalytic PFK domain 1" evidence="14">
    <location>
        <begin position="1"/>
        <end position="545"/>
    </location>
</feature>
<evidence type="ECO:0000256" key="11">
    <source>
        <dbReference type="ARBA" id="ARBA00022842"/>
    </source>
</evidence>
<evidence type="ECO:0000256" key="13">
    <source>
        <dbReference type="ARBA" id="ARBA00048070"/>
    </source>
</evidence>
<dbReference type="AlphaFoldDB" id="A0A813R502"/>
<dbReference type="SUPFAM" id="SSF53784">
    <property type="entry name" value="Phosphofructokinase"/>
    <property type="match status" value="2"/>
</dbReference>
<feature type="binding site" description="in other chain" evidence="14">
    <location>
        <begin position="734"/>
        <end position="736"/>
    </location>
    <ligand>
        <name>beta-D-fructose 2,6-bisphosphate</name>
        <dbReference type="ChEBI" id="CHEBI:58579"/>
        <note>allosteric activator; ligand shared between dimeric partners</note>
    </ligand>
</feature>
<feature type="compositionally biased region" description="Polar residues" evidence="16">
    <location>
        <begin position="1"/>
        <end position="14"/>
    </location>
</feature>
<dbReference type="GO" id="GO:0061621">
    <property type="term" value="P:canonical glycolysis"/>
    <property type="evidence" value="ECO:0007669"/>
    <property type="project" value="TreeGrafter"/>
</dbReference>
<dbReference type="Pfam" id="PF00365">
    <property type="entry name" value="PFK"/>
    <property type="match status" value="2"/>
</dbReference>
<evidence type="ECO:0000259" key="17">
    <source>
        <dbReference type="Pfam" id="PF00365"/>
    </source>
</evidence>
<comment type="subunit">
    <text evidence="14">Homotetramer.</text>
</comment>
<comment type="similarity">
    <text evidence="15">Belongs to the phosphofructokinase type A (PFKA) family. ATP-dependent PFK group I subfamily. Eukaryotic two domain clade "E" sub-subfamily.</text>
</comment>
<dbReference type="Gene3D" id="3.40.50.450">
    <property type="match status" value="2"/>
</dbReference>
<dbReference type="GO" id="GO:0016208">
    <property type="term" value="F:AMP binding"/>
    <property type="evidence" value="ECO:0007669"/>
    <property type="project" value="TreeGrafter"/>
</dbReference>
<evidence type="ECO:0000313" key="20">
    <source>
        <dbReference type="Proteomes" id="UP000663829"/>
    </source>
</evidence>
<sequence>MAEVGNETNQSSINPDLKTQPKNNQAPIPDVDEAEEENDTVGTLRSVRADNADTGTSSSSNLWNKFRGSIACTEGYETNLHVLAKDQYPGRAMAVFTSGGDAQGNLQKNVILVDEECIHLIRDGQLIDPTSPEGILEKEVWQKTFIGHGSLSLDPNMTVGKEGHFIAKNEFVGRCLAVFTSGGDAQGMNPAVRAVVRMGIYLGCKVYFIHEGYQGMVAGGNLIRQATWASVSGILDDGGTIIGSARCLEFRERPGRLRAAKNLIDHEINNIVCIGGDGSLTGANLFRKEWEGLVKELSEKGEITKENAEKFNYLNIVGLVGSIDNDFCGTDMTIGADSALHRIMEAIDCITTTASSHQRCFVMEVMGRHCGYLALVTALGSDADWVFMPESPPEPDWEDKLCEKLKITRENGQRLNIIVIAEGAIDKEGNPITSEYIKDLITKRLHYDTRITILGHVQRGGTPSGFDRILGTRMGTEAVLALMEATPTSQPVVIALSGNQTVRVPLMLCTLAVAQAMKEKNFILAQELRGRSFKRNLETYIYLSKLRPKLFSSKEVSQHSFNIAVLNIGAPACGVNAAVRSIVRYGLCEGHKVHVVFDGFEGLLSNQVKNFGWMSVNGWSSIGGSLLGCQKTNATKAGLGKLAAKFREYNFNALLMIGGFEAYQSILQMYEARNKYPEFQIPMICIPCTISNNVPGTEFSIGADTSLNETVKICDKIKQSAQGSKRRIFVIETMGGYCGYLATLAGLASGADQAYIYEEPFTIKDLIDDVDHMRKKMEGHLKRGLLLRNEMANEHYTTDFITNLLQEEGKGVFSARSNVLGHMQQGGLPTPFDRAFATKLGCKAVTYAVSLMEKGPITDGKVVCNTPESAVVLGLIKRQNVFTPVEALKAKTDFEHRMPVEQWWLKLRPLLRILAKHESVYISDFVESDMEDIHD</sequence>
<comment type="caution">
    <text evidence="14">Lacks conserved residue(s) required for the propagation of feature annotation.</text>
</comment>
<dbReference type="InterPro" id="IPR022953">
    <property type="entry name" value="ATP_PFK"/>
</dbReference>
<dbReference type="GO" id="GO:0030388">
    <property type="term" value="P:fructose 1,6-bisphosphate metabolic process"/>
    <property type="evidence" value="ECO:0007669"/>
    <property type="project" value="TreeGrafter"/>
</dbReference>
<dbReference type="GO" id="GO:0003872">
    <property type="term" value="F:6-phosphofructokinase activity"/>
    <property type="evidence" value="ECO:0007669"/>
    <property type="project" value="UniProtKB-UniRule"/>
</dbReference>
<dbReference type="InterPro" id="IPR035966">
    <property type="entry name" value="PKF_sf"/>
</dbReference>
<dbReference type="PRINTS" id="PR00476">
    <property type="entry name" value="PHFRCTKINASE"/>
</dbReference>
<dbReference type="Proteomes" id="UP000681722">
    <property type="component" value="Unassembled WGS sequence"/>
</dbReference>
<evidence type="ECO:0000256" key="3">
    <source>
        <dbReference type="ARBA" id="ARBA00004679"/>
    </source>
</evidence>
<keyword evidence="10 14" id="KW-0067">ATP-binding</keyword>
<dbReference type="GO" id="GO:0006002">
    <property type="term" value="P:fructose 6-phosphate metabolic process"/>
    <property type="evidence" value="ECO:0007669"/>
    <property type="project" value="InterPro"/>
</dbReference>
<dbReference type="InterPro" id="IPR009161">
    <property type="entry name" value="6-Pfructokinase_euk"/>
</dbReference>
<evidence type="ECO:0000256" key="14">
    <source>
        <dbReference type="HAMAP-Rule" id="MF_03184"/>
    </source>
</evidence>
<dbReference type="PANTHER" id="PTHR13697:SF4">
    <property type="entry name" value="ATP-DEPENDENT 6-PHOSPHOFRUCTOKINASE"/>
    <property type="match status" value="1"/>
</dbReference>
<evidence type="ECO:0000256" key="4">
    <source>
        <dbReference type="ARBA" id="ARBA00022490"/>
    </source>
</evidence>
<dbReference type="UniPathway" id="UPA00109">
    <property type="reaction ID" value="UER00182"/>
</dbReference>
<feature type="binding site" evidence="14">
    <location>
        <position position="277"/>
    </location>
    <ligand>
        <name>Mg(2+)</name>
        <dbReference type="ChEBI" id="CHEBI:18420"/>
        <note>catalytic</note>
    </ligand>
</feature>
<comment type="cofactor">
    <cofactor evidence="1 14">
        <name>Mg(2+)</name>
        <dbReference type="ChEBI" id="CHEBI:18420"/>
    </cofactor>
</comment>
<feature type="binding site" description="in other chain" evidence="14">
    <location>
        <begin position="822"/>
        <end position="825"/>
    </location>
    <ligand>
        <name>beta-D-fructose 2,6-bisphosphate</name>
        <dbReference type="ChEBI" id="CHEBI:58579"/>
        <note>allosteric activator; ligand shared between dimeric partners</note>
    </ligand>
</feature>
<protein>
    <recommendedName>
        <fullName evidence="14">ATP-dependent 6-phosphofructokinase</fullName>
        <shortName evidence="14">ATP-PFK</shortName>
        <shortName evidence="14">Phosphofructokinase</shortName>
        <ecNumber evidence="14">2.7.1.11</ecNumber>
    </recommendedName>
    <alternativeName>
        <fullName evidence="14">Phosphohexokinase</fullName>
    </alternativeName>
</protein>
<name>A0A813R502_9BILA</name>
<dbReference type="GO" id="GO:0046872">
    <property type="term" value="F:metal ion binding"/>
    <property type="evidence" value="ECO:0007669"/>
    <property type="project" value="UniProtKB-KW"/>
</dbReference>
<evidence type="ECO:0000256" key="5">
    <source>
        <dbReference type="ARBA" id="ARBA00022533"/>
    </source>
</evidence>
<feature type="compositionally biased region" description="Acidic residues" evidence="16">
    <location>
        <begin position="30"/>
        <end position="39"/>
    </location>
</feature>
<dbReference type="GO" id="GO:0070095">
    <property type="term" value="F:fructose-6-phosphate binding"/>
    <property type="evidence" value="ECO:0007669"/>
    <property type="project" value="TreeGrafter"/>
</dbReference>
<keyword evidence="11 14" id="KW-0460">Magnesium</keyword>
<feature type="region of interest" description="Disordered" evidence="16">
    <location>
        <begin position="1"/>
        <end position="60"/>
    </location>
</feature>
<feature type="domain" description="Phosphofructokinase" evidence="17">
    <location>
        <begin position="562"/>
        <end position="846"/>
    </location>
</feature>
<feature type="binding site" evidence="14">
    <location>
        <position position="183"/>
    </location>
    <ligand>
        <name>ATP</name>
        <dbReference type="ChEBI" id="CHEBI:30616"/>
    </ligand>
</feature>
<dbReference type="FunFam" id="3.40.50.460:FF:000008">
    <property type="entry name" value="ATP-dependent 6-phosphofructokinase"/>
    <property type="match status" value="1"/>
</dbReference>
<dbReference type="Gene3D" id="3.40.50.460">
    <property type="entry name" value="Phosphofructokinase domain"/>
    <property type="match status" value="2"/>
</dbReference>
<evidence type="ECO:0000256" key="9">
    <source>
        <dbReference type="ARBA" id="ARBA00022777"/>
    </source>
</evidence>